<sequence>MGLSTNPGTTARPNARNRYRPSAHHPPILSLPPASFSLSASTSACTRPTPATKVKRSTSTKAGSGATSHRVHDLGRSTKERREDVDVSHCSARGSAGPGPRMKRGSRGQFVSNTSKDKTRLVAGSGSSSGSGGAAAREGETGM</sequence>
<dbReference type="EMBL" id="JH687404">
    <property type="protein sequence ID" value="EIM79493.1"/>
    <property type="molecule type" value="Genomic_DNA"/>
</dbReference>
<feature type="region of interest" description="Disordered" evidence="1">
    <location>
        <begin position="1"/>
        <end position="143"/>
    </location>
</feature>
<dbReference type="GeneID" id="18804213"/>
<proteinExistence type="predicted"/>
<dbReference type="RefSeq" id="XP_007311448.1">
    <property type="nucleotide sequence ID" value="XM_007311386.1"/>
</dbReference>
<name>R7RXE0_STEHR</name>
<dbReference type="KEGG" id="shs:STEHIDRAFT_173113"/>
<gene>
    <name evidence="2" type="ORF">STEHIDRAFT_173113</name>
</gene>
<evidence type="ECO:0000313" key="3">
    <source>
        <dbReference type="Proteomes" id="UP000053927"/>
    </source>
</evidence>
<feature type="compositionally biased region" description="Low complexity" evidence="1">
    <location>
        <begin position="26"/>
        <end position="44"/>
    </location>
</feature>
<reference evidence="3" key="1">
    <citation type="journal article" date="2012" name="Science">
        <title>The Paleozoic origin of enzymatic lignin decomposition reconstructed from 31 fungal genomes.</title>
        <authorList>
            <person name="Floudas D."/>
            <person name="Binder M."/>
            <person name="Riley R."/>
            <person name="Barry K."/>
            <person name="Blanchette R.A."/>
            <person name="Henrissat B."/>
            <person name="Martinez A.T."/>
            <person name="Otillar R."/>
            <person name="Spatafora J.W."/>
            <person name="Yadav J.S."/>
            <person name="Aerts A."/>
            <person name="Benoit I."/>
            <person name="Boyd A."/>
            <person name="Carlson A."/>
            <person name="Copeland A."/>
            <person name="Coutinho P.M."/>
            <person name="de Vries R.P."/>
            <person name="Ferreira P."/>
            <person name="Findley K."/>
            <person name="Foster B."/>
            <person name="Gaskell J."/>
            <person name="Glotzer D."/>
            <person name="Gorecki P."/>
            <person name="Heitman J."/>
            <person name="Hesse C."/>
            <person name="Hori C."/>
            <person name="Igarashi K."/>
            <person name="Jurgens J.A."/>
            <person name="Kallen N."/>
            <person name="Kersten P."/>
            <person name="Kohler A."/>
            <person name="Kuees U."/>
            <person name="Kumar T.K.A."/>
            <person name="Kuo A."/>
            <person name="LaButti K."/>
            <person name="Larrondo L.F."/>
            <person name="Lindquist E."/>
            <person name="Ling A."/>
            <person name="Lombard V."/>
            <person name="Lucas S."/>
            <person name="Lundell T."/>
            <person name="Martin R."/>
            <person name="McLaughlin D.J."/>
            <person name="Morgenstern I."/>
            <person name="Morin E."/>
            <person name="Murat C."/>
            <person name="Nagy L.G."/>
            <person name="Nolan M."/>
            <person name="Ohm R.A."/>
            <person name="Patyshakuliyeva A."/>
            <person name="Rokas A."/>
            <person name="Ruiz-Duenas F.J."/>
            <person name="Sabat G."/>
            <person name="Salamov A."/>
            <person name="Samejima M."/>
            <person name="Schmutz J."/>
            <person name="Slot J.C."/>
            <person name="St John F."/>
            <person name="Stenlid J."/>
            <person name="Sun H."/>
            <person name="Sun S."/>
            <person name="Syed K."/>
            <person name="Tsang A."/>
            <person name="Wiebenga A."/>
            <person name="Young D."/>
            <person name="Pisabarro A."/>
            <person name="Eastwood D.C."/>
            <person name="Martin F."/>
            <person name="Cullen D."/>
            <person name="Grigoriev I.V."/>
            <person name="Hibbett D.S."/>
        </authorList>
    </citation>
    <scope>NUCLEOTIDE SEQUENCE [LARGE SCALE GENOMIC DNA]</scope>
    <source>
        <strain evidence="3">FP-91666</strain>
    </source>
</reference>
<feature type="compositionally biased region" description="Basic and acidic residues" evidence="1">
    <location>
        <begin position="70"/>
        <end position="87"/>
    </location>
</feature>
<accession>R7RXE0</accession>
<evidence type="ECO:0000313" key="2">
    <source>
        <dbReference type="EMBL" id="EIM79493.1"/>
    </source>
</evidence>
<organism evidence="2 3">
    <name type="scientific">Stereum hirsutum (strain FP-91666)</name>
    <name type="common">White-rot fungus</name>
    <dbReference type="NCBI Taxonomy" id="721885"/>
    <lineage>
        <taxon>Eukaryota</taxon>
        <taxon>Fungi</taxon>
        <taxon>Dikarya</taxon>
        <taxon>Basidiomycota</taxon>
        <taxon>Agaricomycotina</taxon>
        <taxon>Agaricomycetes</taxon>
        <taxon>Russulales</taxon>
        <taxon>Stereaceae</taxon>
        <taxon>Stereum</taxon>
    </lineage>
</organism>
<feature type="compositionally biased region" description="Low complexity" evidence="1">
    <location>
        <begin position="59"/>
        <end position="68"/>
    </location>
</feature>
<protein>
    <submittedName>
        <fullName evidence="2">Uncharacterized protein</fullName>
    </submittedName>
</protein>
<evidence type="ECO:0000256" key="1">
    <source>
        <dbReference type="SAM" id="MobiDB-lite"/>
    </source>
</evidence>
<feature type="compositionally biased region" description="Polar residues" evidence="1">
    <location>
        <begin position="1"/>
        <end position="12"/>
    </location>
</feature>
<keyword evidence="3" id="KW-1185">Reference proteome</keyword>
<dbReference type="Proteomes" id="UP000053927">
    <property type="component" value="Unassembled WGS sequence"/>
</dbReference>
<dbReference type="AlphaFoldDB" id="R7RXE0"/>